<dbReference type="GO" id="GO:0030512">
    <property type="term" value="P:negative regulation of transforming growth factor beta receptor signaling pathway"/>
    <property type="evidence" value="ECO:0007669"/>
    <property type="project" value="TreeGrafter"/>
</dbReference>
<dbReference type="PANTHER" id="PTHR10005">
    <property type="entry name" value="SKI ONCOGENE-RELATED"/>
    <property type="match status" value="1"/>
</dbReference>
<feature type="coiled-coil region" evidence="2">
    <location>
        <begin position="448"/>
        <end position="493"/>
    </location>
</feature>
<dbReference type="SMART" id="SM01046">
    <property type="entry name" value="c-SKI_SMAD_bind"/>
    <property type="match status" value="1"/>
</dbReference>
<dbReference type="GO" id="GO:0000122">
    <property type="term" value="P:negative regulation of transcription by RNA polymerase II"/>
    <property type="evidence" value="ECO:0007669"/>
    <property type="project" value="TreeGrafter"/>
</dbReference>
<organism evidence="4 5">
    <name type="scientific">Scophthalmus maximus</name>
    <name type="common">Turbot</name>
    <name type="synonym">Psetta maxima</name>
    <dbReference type="NCBI Taxonomy" id="52904"/>
    <lineage>
        <taxon>Eukaryota</taxon>
        <taxon>Metazoa</taxon>
        <taxon>Chordata</taxon>
        <taxon>Craniata</taxon>
        <taxon>Vertebrata</taxon>
        <taxon>Euteleostomi</taxon>
        <taxon>Actinopterygii</taxon>
        <taxon>Neopterygii</taxon>
        <taxon>Teleostei</taxon>
        <taxon>Neoteleostei</taxon>
        <taxon>Acanthomorphata</taxon>
        <taxon>Carangaria</taxon>
        <taxon>Pleuronectiformes</taxon>
        <taxon>Pleuronectoidei</taxon>
        <taxon>Scophthalmidae</taxon>
        <taxon>Scophthalmus</taxon>
    </lineage>
</organism>
<dbReference type="GO" id="GO:0005634">
    <property type="term" value="C:nucleus"/>
    <property type="evidence" value="ECO:0007669"/>
    <property type="project" value="TreeGrafter"/>
</dbReference>
<proteinExistence type="inferred from homology"/>
<dbReference type="FunFam" id="3.10.390.10:FF:000002">
    <property type="entry name" value="Putative ski oncogene"/>
    <property type="match status" value="1"/>
</dbReference>
<reference evidence="4" key="2">
    <citation type="submission" date="2025-08" db="UniProtKB">
        <authorList>
            <consortium name="Ensembl"/>
        </authorList>
    </citation>
    <scope>IDENTIFICATION</scope>
</reference>
<dbReference type="CDD" id="cd21084">
    <property type="entry name" value="DHD_Sno"/>
    <property type="match status" value="1"/>
</dbReference>
<evidence type="ECO:0000313" key="4">
    <source>
        <dbReference type="Ensembl" id="ENSSMAP00000057102.1"/>
    </source>
</evidence>
<dbReference type="Proteomes" id="UP000694558">
    <property type="component" value="Chromosome 7"/>
</dbReference>
<dbReference type="GO" id="GO:0030514">
    <property type="term" value="P:negative regulation of BMP signaling pathway"/>
    <property type="evidence" value="ECO:0007669"/>
    <property type="project" value="TreeGrafter"/>
</dbReference>
<evidence type="ECO:0000259" key="3">
    <source>
        <dbReference type="SMART" id="SM01046"/>
    </source>
</evidence>
<accession>A0A8D3DC43</accession>
<dbReference type="GO" id="GO:0000978">
    <property type="term" value="F:RNA polymerase II cis-regulatory region sequence-specific DNA binding"/>
    <property type="evidence" value="ECO:0007669"/>
    <property type="project" value="TreeGrafter"/>
</dbReference>
<evidence type="ECO:0000256" key="2">
    <source>
        <dbReference type="SAM" id="Coils"/>
    </source>
</evidence>
<dbReference type="PANTHER" id="PTHR10005:SF3">
    <property type="entry name" value="SKI-LIKE PROTEIN"/>
    <property type="match status" value="1"/>
</dbReference>
<dbReference type="InterPro" id="IPR023216">
    <property type="entry name" value="Tscrpt_reg_SKI_SnoN"/>
</dbReference>
<dbReference type="InterPro" id="IPR010919">
    <property type="entry name" value="SAND-like_dom_sf"/>
</dbReference>
<dbReference type="GO" id="GO:0005667">
    <property type="term" value="C:transcription regulator complex"/>
    <property type="evidence" value="ECO:0007669"/>
    <property type="project" value="TreeGrafter"/>
</dbReference>
<name>A0A8D3DC43_SCOMX</name>
<dbReference type="InterPro" id="IPR014890">
    <property type="entry name" value="c-SKI_SMAD4-bd_dom"/>
</dbReference>
<dbReference type="GO" id="GO:0005737">
    <property type="term" value="C:cytoplasm"/>
    <property type="evidence" value="ECO:0007669"/>
    <property type="project" value="TreeGrafter"/>
</dbReference>
<dbReference type="InterPro" id="IPR009061">
    <property type="entry name" value="DNA-bd_dom_put_sf"/>
</dbReference>
<dbReference type="AlphaFoldDB" id="A0A8D3DC43"/>
<dbReference type="InterPro" id="IPR037000">
    <property type="entry name" value="Ski_DNA-bd_sf"/>
</dbReference>
<dbReference type="Gene3D" id="3.10.260.20">
    <property type="entry name" value="Ski"/>
    <property type="match status" value="1"/>
</dbReference>
<dbReference type="Pfam" id="PF02437">
    <property type="entry name" value="Ski_Sno_DHD"/>
    <property type="match status" value="1"/>
</dbReference>
<evidence type="ECO:0000256" key="1">
    <source>
        <dbReference type="ARBA" id="ARBA00009513"/>
    </source>
</evidence>
<dbReference type="Pfam" id="PF08782">
    <property type="entry name" value="c-SKI_SMAD_bind"/>
    <property type="match status" value="1"/>
</dbReference>
<dbReference type="FunFam" id="3.10.260.20:FF:000002">
    <property type="entry name" value="SKI-like oncogene a"/>
    <property type="match status" value="1"/>
</dbReference>
<dbReference type="GO" id="GO:0000981">
    <property type="term" value="F:DNA-binding transcription factor activity, RNA polymerase II-specific"/>
    <property type="evidence" value="ECO:0007669"/>
    <property type="project" value="TreeGrafter"/>
</dbReference>
<dbReference type="SUPFAM" id="SSF46955">
    <property type="entry name" value="Putative DNA-binding domain"/>
    <property type="match status" value="1"/>
</dbReference>
<dbReference type="InterPro" id="IPR003380">
    <property type="entry name" value="SKI/SNO/DAC"/>
</dbReference>
<evidence type="ECO:0000313" key="5">
    <source>
        <dbReference type="Proteomes" id="UP000694558"/>
    </source>
</evidence>
<dbReference type="Gene3D" id="3.10.390.10">
    <property type="entry name" value="SAND domain-like"/>
    <property type="match status" value="1"/>
</dbReference>
<feature type="domain" description="c-SKI SMAD4-binding" evidence="3">
    <location>
        <begin position="203"/>
        <end position="298"/>
    </location>
</feature>
<comment type="similarity">
    <text evidence="1">Belongs to the SKI family.</text>
</comment>
<dbReference type="Ensembl" id="ENSSMAT00000076367.1">
    <property type="protein sequence ID" value="ENSSMAP00000057102.1"/>
    <property type="gene ID" value="ENSSMAG00000032626.1"/>
</dbReference>
<sequence>MTSLKTPFKDLTSFKGNMKRLYRERLEDAPIKKRVMAEINLKRRTLDLSPGLKHTLAQFTLSSQSSLGGPAAFSARTGHEHSPAGGPLLVPCDSSTELTHSLLEGESISCFVVGGEKRLCLPQVLNSVLRDFSLQQINTVCDELYVYCSRCDAEQLHILKVLGILPFNAPSCGLITLTDAQRLCNALLRPGGAHGLLKESEASFQVEHQCLGKCQGLFVPQFYTQPEAHCIQCVECQLLFSPQKFVMHSHKSPDKRTCHWGFDSAKWPCYLQLARKYQGTSEEPKLKQLLDEVKEKFHYQLKRSLDKVSALQNDTPNGKTSPPALVFNRLFSEIKEEPGHPTMVHPSYYLYTYDKMVAPNVSLEREAEMSPDMLGALLKHHYSRRDTGSAVSGAAVVVGGLEDDKDRIVVEIMQMYSRQQEKLNSTLHKQLQLELELEALRGGEAARLRELSAEQRELRSELEAVHSEQARQLNQARQEQLELETRLEQLRQQACACETGVHFGSSCPAPLGITIRPSASYEWGGVYMRLCVAMRLITEVIF</sequence>
<keyword evidence="2" id="KW-0175">Coiled coil</keyword>
<dbReference type="GO" id="GO:0046332">
    <property type="term" value="F:SMAD binding"/>
    <property type="evidence" value="ECO:0007669"/>
    <property type="project" value="InterPro"/>
</dbReference>
<protein>
    <submittedName>
        <fullName evidence="4">SKI-like proto-oncogene a</fullName>
    </submittedName>
</protein>
<reference evidence="4" key="1">
    <citation type="submission" date="2023-05" db="EMBL/GenBank/DDBJ databases">
        <title>High-quality long-read genome of Scophthalmus maximus.</title>
        <authorList>
            <person name="Lien S."/>
            <person name="Martinez P."/>
        </authorList>
    </citation>
    <scope>NUCLEOTIDE SEQUENCE [LARGE SCALE GENOMIC DNA]</scope>
</reference>
<dbReference type="SUPFAM" id="SSF63763">
    <property type="entry name" value="SAND domain-like"/>
    <property type="match status" value="1"/>
</dbReference>
<dbReference type="GeneTree" id="ENSGT00940000158435"/>